<dbReference type="Proteomes" id="UP000184932">
    <property type="component" value="Unassembled WGS sequence"/>
</dbReference>
<dbReference type="InterPro" id="IPR050321">
    <property type="entry name" value="Glycosyltr_2/OpgH_subfam"/>
</dbReference>
<dbReference type="SUPFAM" id="SSF160246">
    <property type="entry name" value="EspE N-terminal domain-like"/>
    <property type="match status" value="1"/>
</dbReference>
<keyword evidence="3 9" id="KW-0808">Transferase</keyword>
<keyword evidence="6 7" id="KW-0472">Membrane</keyword>
<dbReference type="InterPro" id="IPR007831">
    <property type="entry name" value="T2SS_GspE_N"/>
</dbReference>
<reference evidence="10" key="1">
    <citation type="submission" date="2016-11" db="EMBL/GenBank/DDBJ databases">
        <authorList>
            <person name="Varghese N."/>
            <person name="Submissions S."/>
        </authorList>
    </citation>
    <scope>NUCLEOTIDE SEQUENCE [LARGE SCALE GENOMIC DNA]</scope>
    <source>
        <strain evidence="10">DSM 29440</strain>
    </source>
</reference>
<evidence type="ECO:0000256" key="2">
    <source>
        <dbReference type="ARBA" id="ARBA00022676"/>
    </source>
</evidence>
<feature type="transmembrane region" description="Helical" evidence="7">
    <location>
        <begin position="592"/>
        <end position="613"/>
    </location>
</feature>
<dbReference type="AlphaFoldDB" id="A0A1N6EJF1"/>
<feature type="transmembrane region" description="Helical" evidence="7">
    <location>
        <begin position="546"/>
        <end position="572"/>
    </location>
</feature>
<feature type="domain" description="Type II secretion system protein GspE N-terminal" evidence="8">
    <location>
        <begin position="93"/>
        <end position="173"/>
    </location>
</feature>
<evidence type="ECO:0000256" key="5">
    <source>
        <dbReference type="ARBA" id="ARBA00022989"/>
    </source>
</evidence>
<evidence type="ECO:0000256" key="1">
    <source>
        <dbReference type="ARBA" id="ARBA00004141"/>
    </source>
</evidence>
<dbReference type="STRING" id="1217970.SAMN05444002_0850"/>
<gene>
    <name evidence="9" type="ORF">SAMN05444002_0850</name>
</gene>
<feature type="transmembrane region" description="Helical" evidence="7">
    <location>
        <begin position="201"/>
        <end position="221"/>
    </location>
</feature>
<evidence type="ECO:0000313" key="9">
    <source>
        <dbReference type="EMBL" id="SIN83134.1"/>
    </source>
</evidence>
<dbReference type="Pfam" id="PF05157">
    <property type="entry name" value="MshEN"/>
    <property type="match status" value="1"/>
</dbReference>
<dbReference type="Gene3D" id="3.90.550.10">
    <property type="entry name" value="Spore Coat Polysaccharide Biosynthesis Protein SpsA, Chain A"/>
    <property type="match status" value="1"/>
</dbReference>
<evidence type="ECO:0000256" key="3">
    <source>
        <dbReference type="ARBA" id="ARBA00022679"/>
    </source>
</evidence>
<dbReference type="Pfam" id="PF13641">
    <property type="entry name" value="Glyco_tranf_2_3"/>
    <property type="match status" value="1"/>
</dbReference>
<comment type="subcellular location">
    <subcellularLocation>
        <location evidence="1">Membrane</location>
        <topology evidence="1">Multi-pass membrane protein</topology>
    </subcellularLocation>
</comment>
<organism evidence="9 10">
    <name type="scientific">Vannielia litorea</name>
    <dbReference type="NCBI Taxonomy" id="1217970"/>
    <lineage>
        <taxon>Bacteria</taxon>
        <taxon>Pseudomonadati</taxon>
        <taxon>Pseudomonadota</taxon>
        <taxon>Alphaproteobacteria</taxon>
        <taxon>Rhodobacterales</taxon>
        <taxon>Paracoccaceae</taxon>
        <taxon>Vannielia</taxon>
    </lineage>
</organism>
<keyword evidence="2" id="KW-0328">Glycosyltransferase</keyword>
<dbReference type="GO" id="GO:0016757">
    <property type="term" value="F:glycosyltransferase activity"/>
    <property type="evidence" value="ECO:0007669"/>
    <property type="project" value="UniProtKB-KW"/>
</dbReference>
<protein>
    <submittedName>
        <fullName evidence="9">Glycosyltransferase, catalytic subunit of cellulose synthase and poly-beta-1,6-N-acetylglucosamine synthase</fullName>
    </submittedName>
</protein>
<keyword evidence="4 7" id="KW-0812">Transmembrane</keyword>
<feature type="transmembrane region" description="Helical" evidence="7">
    <location>
        <begin position="227"/>
        <end position="250"/>
    </location>
</feature>
<name>A0A1N6EJF1_9RHOB</name>
<dbReference type="SUPFAM" id="SSF53448">
    <property type="entry name" value="Nucleotide-diphospho-sugar transferases"/>
    <property type="match status" value="1"/>
</dbReference>
<evidence type="ECO:0000256" key="6">
    <source>
        <dbReference type="ARBA" id="ARBA00023136"/>
    </source>
</evidence>
<dbReference type="InterPro" id="IPR029044">
    <property type="entry name" value="Nucleotide-diphossugar_trans"/>
</dbReference>
<evidence type="ECO:0000256" key="7">
    <source>
        <dbReference type="SAM" id="Phobius"/>
    </source>
</evidence>
<evidence type="ECO:0000256" key="4">
    <source>
        <dbReference type="ARBA" id="ARBA00022692"/>
    </source>
</evidence>
<evidence type="ECO:0000259" key="8">
    <source>
        <dbReference type="Pfam" id="PF05157"/>
    </source>
</evidence>
<dbReference type="EMBL" id="FSRL01000001">
    <property type="protein sequence ID" value="SIN83134.1"/>
    <property type="molecule type" value="Genomic_DNA"/>
</dbReference>
<proteinExistence type="predicted"/>
<dbReference type="PANTHER" id="PTHR43867">
    <property type="entry name" value="CELLULOSE SYNTHASE CATALYTIC SUBUNIT A [UDP-FORMING]"/>
    <property type="match status" value="1"/>
</dbReference>
<sequence length="694" mass="77481">MLNPLPQRRTTGAAESDFGSALRLVTPRRPVEAERPRLGTVLVDAGVLAPADLLKVLAMQQREEARLGEILLAHGMISQAQLMAALATQWRARVIDPAFEPPDPRLVDRYTPERCLRDTILPWRRLGSLTVVITARPHLFARHEEALTRMFGPVVMALAQEQEVFQAVQQIRAKALVRRAESRVAEPLSCREFVSRRKQRVLLALCIAALLIALAAPRLGFALLTGWAVATLVLQMALKATATGLVWHGLRAEARARRRASADLEAAARATPPAAPLALASALPAFNSRRSRPAIARLPVVSVMVPLFREEHIASHLIQRLSRLTYPKELLDVCLVMEASDDTTRLTLSRTPLPGWIRVITVPRGAVQTKPRALNYALEFTRGSIVGVWDAEDAPEPDQIHKVVQRFHERPAEVACLQGALDFYNAGTNWLSRCFAVEYASWFRVVLPGLARLGWAIPLGGTTLFFRREALDEIGGWDAHNVTEDADLGMRLYRMGYRTELIESTTFEEANCRALPWVKQRSRWLKGYALTWAVHMRNPARLWRDLGAWQFAGFQLLFLGALSQFVLAPFLWSFWLVVLGLWHPLSGWMPGWAVWTLAITFFASELVNIATGLTGTRRAGHPALYKWVPTLHFYYPLGSLASYKALWEIVTKPFYWDKTTHGLHAEDDELAPIIVVAPANAPAPAALNPAPRPT</sequence>
<evidence type="ECO:0000313" key="10">
    <source>
        <dbReference type="Proteomes" id="UP000184932"/>
    </source>
</evidence>
<keyword evidence="10" id="KW-1185">Reference proteome</keyword>
<dbReference type="RefSeq" id="WP_245794370.1">
    <property type="nucleotide sequence ID" value="NZ_FSRL01000001.1"/>
</dbReference>
<dbReference type="InterPro" id="IPR037257">
    <property type="entry name" value="T2SS_E_N_sf"/>
</dbReference>
<keyword evidence="5 7" id="KW-1133">Transmembrane helix</keyword>
<dbReference type="GO" id="GO:0016020">
    <property type="term" value="C:membrane"/>
    <property type="evidence" value="ECO:0007669"/>
    <property type="project" value="UniProtKB-SubCell"/>
</dbReference>
<accession>A0A1N6EJF1</accession>
<dbReference type="PANTHER" id="PTHR43867:SF2">
    <property type="entry name" value="CELLULOSE SYNTHASE CATALYTIC SUBUNIT A [UDP-FORMING]"/>
    <property type="match status" value="1"/>
</dbReference>